<gene>
    <name evidence="11" type="ORF">AaeL_AAEL002846</name>
</gene>
<evidence type="ECO:0000256" key="7">
    <source>
        <dbReference type="ARBA" id="ARBA00036525"/>
    </source>
</evidence>
<dbReference type="eggNOG" id="KOG1620">
    <property type="taxonomic scope" value="Eukaryota"/>
</dbReference>
<dbReference type="GO" id="GO:0047326">
    <property type="term" value="F:inositol-1,3,4,6-tetrakisphosphate 5-kinase activity"/>
    <property type="evidence" value="ECO:0007669"/>
    <property type="project" value="RHEA"/>
</dbReference>
<evidence type="ECO:0000256" key="6">
    <source>
        <dbReference type="ARBA" id="ARBA00036164"/>
    </source>
</evidence>
<reference evidence="11" key="2">
    <citation type="journal article" date="2007" name="Science">
        <title>Genome sequence of Aedes aegypti, a major arbovirus vector.</title>
        <authorList>
            <person name="Nene V."/>
            <person name="Wortman J.R."/>
            <person name="Lawson D."/>
            <person name="Haas B."/>
            <person name="Kodira C."/>
            <person name="Tu Z.J."/>
            <person name="Loftus B."/>
            <person name="Xi Z."/>
            <person name="Megy K."/>
            <person name="Grabherr M."/>
            <person name="Ren Q."/>
            <person name="Zdobnov E.M."/>
            <person name="Lobo N.F."/>
            <person name="Campbell K.S."/>
            <person name="Brown S.E."/>
            <person name="Bonaldo M.F."/>
            <person name="Zhu J."/>
            <person name="Sinkins S.P."/>
            <person name="Hogenkamp D.G."/>
            <person name="Amedeo P."/>
            <person name="Arensburger P."/>
            <person name="Atkinson P.W."/>
            <person name="Bidwell S."/>
            <person name="Biedler J."/>
            <person name="Birney E."/>
            <person name="Bruggner R.V."/>
            <person name="Costas J."/>
            <person name="Coy M.R."/>
            <person name="Crabtree J."/>
            <person name="Crawford M."/>
            <person name="Debruyn B."/>
            <person name="Decaprio D."/>
            <person name="Eiglmeier K."/>
            <person name="Eisenstadt E."/>
            <person name="El-Dorry H."/>
            <person name="Gelbart W.M."/>
            <person name="Gomes S.L."/>
            <person name="Hammond M."/>
            <person name="Hannick L.I."/>
            <person name="Hogan J.R."/>
            <person name="Holmes M.H."/>
            <person name="Jaffe D."/>
            <person name="Johnston J.S."/>
            <person name="Kennedy R.C."/>
            <person name="Koo H."/>
            <person name="Kravitz S."/>
            <person name="Kriventseva E.V."/>
            <person name="Kulp D."/>
            <person name="Labutti K."/>
            <person name="Lee E."/>
            <person name="Li S."/>
            <person name="Lovin D.D."/>
            <person name="Mao C."/>
            <person name="Mauceli E."/>
            <person name="Menck C.F."/>
            <person name="Miller J.R."/>
            <person name="Montgomery P."/>
            <person name="Mori A."/>
            <person name="Nascimento A.L."/>
            <person name="Naveira H.F."/>
            <person name="Nusbaum C."/>
            <person name="O'leary S."/>
            <person name="Orvis J."/>
            <person name="Pertea M."/>
            <person name="Quesneville H."/>
            <person name="Reidenbach K.R."/>
            <person name="Rogers Y.H."/>
            <person name="Roth C.W."/>
            <person name="Schneider J.R."/>
            <person name="Schatz M."/>
            <person name="Shumway M."/>
            <person name="Stanke M."/>
            <person name="Stinson E.O."/>
            <person name="Tubio J.M."/>
            <person name="Vanzee J.P."/>
            <person name="Verjovski-Almeida S."/>
            <person name="Werner D."/>
            <person name="White O."/>
            <person name="Wyder S."/>
            <person name="Zeng Q."/>
            <person name="Zhao Q."/>
            <person name="Zhao Y."/>
            <person name="Hill C.A."/>
            <person name="Raikhel A.S."/>
            <person name="Soares M.B."/>
            <person name="Knudson D.L."/>
            <person name="Lee N.H."/>
            <person name="Galagan J."/>
            <person name="Salzberg S.L."/>
            <person name="Paulsen I.T."/>
            <person name="Dimopoulos G."/>
            <person name="Collins F.H."/>
            <person name="Birren B."/>
            <person name="Fraser-Liggett C.M."/>
            <person name="Severson D.W."/>
        </authorList>
    </citation>
    <scope>NUCLEOTIDE SEQUENCE [LARGE SCALE GENOMIC DNA]</scope>
    <source>
        <strain evidence="11">Liverpool</strain>
    </source>
</reference>
<feature type="coiled-coil region" evidence="9">
    <location>
        <begin position="328"/>
        <end position="355"/>
    </location>
</feature>
<dbReference type="OrthoDB" id="5958943at2759"/>
<dbReference type="CTD" id="33236"/>
<dbReference type="GO" id="GO:0005737">
    <property type="term" value="C:cytoplasm"/>
    <property type="evidence" value="ECO:0007669"/>
    <property type="project" value="TreeGrafter"/>
</dbReference>
<dbReference type="PANTHER" id="PTHR12400:SF51">
    <property type="entry name" value="INOSITOL POLYPHOSPHATE MULTIKINASE"/>
    <property type="match status" value="1"/>
</dbReference>
<comment type="catalytic activity">
    <reaction evidence="7">
        <text>1D-myo-inositol 1,3,4,6-tetrakisphosphate + ATP = 1D-myo-inositol 1,3,4,5,6-pentakisphosphate + ADP + H(+)</text>
        <dbReference type="Rhea" id="RHEA:12717"/>
        <dbReference type="ChEBI" id="CHEBI:15378"/>
        <dbReference type="ChEBI" id="CHEBI:30616"/>
        <dbReference type="ChEBI" id="CHEBI:57660"/>
        <dbReference type="ChEBI" id="CHEBI:57733"/>
        <dbReference type="ChEBI" id="CHEBI:456216"/>
        <dbReference type="EC" id="2.7.1.140"/>
    </reaction>
</comment>
<evidence type="ECO:0000256" key="5">
    <source>
        <dbReference type="ARBA" id="ARBA00022840"/>
    </source>
</evidence>
<dbReference type="InterPro" id="IPR038286">
    <property type="entry name" value="IPK_sf"/>
</dbReference>
<dbReference type="Proteomes" id="UP000682892">
    <property type="component" value="Chromosome 3"/>
</dbReference>
<evidence type="ECO:0000256" key="1">
    <source>
        <dbReference type="ARBA" id="ARBA00007374"/>
    </source>
</evidence>
<keyword evidence="5" id="KW-0067">ATP-binding</keyword>
<keyword evidence="2 8" id="KW-0808">Transferase</keyword>
<feature type="compositionally biased region" description="Low complexity" evidence="10">
    <location>
        <begin position="278"/>
        <end position="317"/>
    </location>
</feature>
<evidence type="ECO:0000256" key="4">
    <source>
        <dbReference type="ARBA" id="ARBA00022777"/>
    </source>
</evidence>
<comment type="similarity">
    <text evidence="1 8">Belongs to the inositol phosphokinase (IPK) family.</text>
</comment>
<keyword evidence="3" id="KW-0547">Nucleotide-binding</keyword>
<dbReference type="Gene3D" id="3.30.470.160">
    <property type="entry name" value="Inositol polyphosphate kinase"/>
    <property type="match status" value="1"/>
</dbReference>
<dbReference type="Pfam" id="PF03770">
    <property type="entry name" value="IPK"/>
    <property type="match status" value="1"/>
</dbReference>
<organism evidence="11 12">
    <name type="scientific">Aedes aegypti</name>
    <name type="common">Yellowfever mosquito</name>
    <name type="synonym">Culex aegypti</name>
    <dbReference type="NCBI Taxonomy" id="7159"/>
    <lineage>
        <taxon>Eukaryota</taxon>
        <taxon>Metazoa</taxon>
        <taxon>Ecdysozoa</taxon>
        <taxon>Arthropoda</taxon>
        <taxon>Hexapoda</taxon>
        <taxon>Insecta</taxon>
        <taxon>Pterygota</taxon>
        <taxon>Neoptera</taxon>
        <taxon>Endopterygota</taxon>
        <taxon>Diptera</taxon>
        <taxon>Nematocera</taxon>
        <taxon>Culicoidea</taxon>
        <taxon>Culicidae</taxon>
        <taxon>Culicinae</taxon>
        <taxon>Aedini</taxon>
        <taxon>Aedes</taxon>
        <taxon>Stegomyia</taxon>
    </lineage>
</organism>
<evidence type="ECO:0000256" key="2">
    <source>
        <dbReference type="ARBA" id="ARBA00022679"/>
    </source>
</evidence>
<dbReference type="KEGG" id="aag:5576218"/>
<sequence>MSIHHHHFKLPPYQKRKNNVTERKRHLSLRMSAGQDYPTLPEGLQPMDDQVAGHAFFDTADSVGLLKCSEDASVLKPAGKLLCGLREIKFYEQIQTATTETDLLALKDTIPQYLGHMKLPVDGKLYEFIKLADLTYGMLEPCIMDVKIGCRTWDPQASEEKRKAEESKYQACKRNLGFCIPGFQVYSIANGRRMRYGKDYGKKLTEVTVKDAFRKFLNADSGLCRQLLMQFLSDLWTIQKWARTQTSFRLYSSSVLLVYDARRLKPVLQYQSKSLSSSSSKLTSCNTSSGPTGTGTSSTTSSPLGGPSSTPGTPTSGEIEPLQHYFKIQRSHSAFNNYEEDMKAMRENYVFMRDNLVGSYETKVWASARMIDFAHAFPAEESTIDSNYLQGVESLVKIFEDFLKDCELENSPKGGVP</sequence>
<dbReference type="InterPro" id="IPR005522">
    <property type="entry name" value="IPK"/>
</dbReference>
<dbReference type="HOGENOM" id="CLU_042569_1_2_1"/>
<evidence type="ECO:0000313" key="12">
    <source>
        <dbReference type="Proteomes" id="UP000682892"/>
    </source>
</evidence>
<dbReference type="GO" id="GO:0005634">
    <property type="term" value="C:nucleus"/>
    <property type="evidence" value="ECO:0007669"/>
    <property type="project" value="TreeGrafter"/>
</dbReference>
<feature type="region of interest" description="Disordered" evidence="10">
    <location>
        <begin position="1"/>
        <end position="24"/>
    </location>
</feature>
<dbReference type="PhylomeDB" id="Q17H08"/>
<name>Q17H08_AEDAE</name>
<dbReference type="EMBL" id="CH477254">
    <property type="protein sequence ID" value="EAT45915.1"/>
    <property type="molecule type" value="Genomic_DNA"/>
</dbReference>
<dbReference type="OMA" id="AKPCVMD"/>
<proteinExistence type="inferred from homology"/>
<reference evidence="11" key="3">
    <citation type="submission" date="2012-09" db="EMBL/GenBank/DDBJ databases">
        <authorList>
            <consortium name="VectorBase"/>
        </authorList>
    </citation>
    <scope>NUCLEOTIDE SEQUENCE</scope>
    <source>
        <strain evidence="11">Liverpool</strain>
    </source>
</reference>
<dbReference type="PANTHER" id="PTHR12400">
    <property type="entry name" value="INOSITOL POLYPHOSPHATE KINASE"/>
    <property type="match status" value="1"/>
</dbReference>
<dbReference type="EC" id="2.7.-.-" evidence="8"/>
<evidence type="ECO:0000313" key="11">
    <source>
        <dbReference type="EMBL" id="EAT45915.1"/>
    </source>
</evidence>
<dbReference type="SUPFAM" id="SSF56104">
    <property type="entry name" value="SAICAR synthase-like"/>
    <property type="match status" value="1"/>
</dbReference>
<evidence type="ECO:0000256" key="8">
    <source>
        <dbReference type="RuleBase" id="RU363090"/>
    </source>
</evidence>
<protein>
    <recommendedName>
        <fullName evidence="8">Kinase</fullName>
        <ecNumber evidence="8">2.7.-.-</ecNumber>
    </recommendedName>
</protein>
<dbReference type="PaxDb" id="7159-AAEL002846-PA"/>
<dbReference type="VEuPathDB" id="VectorBase:AAEL002846"/>
<dbReference type="AlphaFoldDB" id="Q17H08"/>
<evidence type="ECO:0000256" key="3">
    <source>
        <dbReference type="ARBA" id="ARBA00022741"/>
    </source>
</evidence>
<reference evidence="11" key="1">
    <citation type="submission" date="2005-10" db="EMBL/GenBank/DDBJ databases">
        <authorList>
            <person name="Loftus B.J."/>
            <person name="Nene V.M."/>
            <person name="Hannick L.I."/>
            <person name="Bidwell S."/>
            <person name="Haas B."/>
            <person name="Amedeo P."/>
            <person name="Orvis J."/>
            <person name="Wortman J.R."/>
            <person name="White O.R."/>
            <person name="Salzberg S."/>
            <person name="Shumway M."/>
            <person name="Koo H."/>
            <person name="Zhao Y."/>
            <person name="Holmes M."/>
            <person name="Miller J."/>
            <person name="Schatz M."/>
            <person name="Pop M."/>
            <person name="Pai G."/>
            <person name="Utterback T."/>
            <person name="Rogers Y.-H."/>
            <person name="Kravitz S."/>
            <person name="Fraser C.M."/>
        </authorList>
    </citation>
    <scope>NUCLEOTIDE SEQUENCE</scope>
    <source>
        <strain evidence="11">Liverpool</strain>
    </source>
</reference>
<dbReference type="STRING" id="7159.Q17H08"/>
<dbReference type="GO" id="GO:0032958">
    <property type="term" value="P:inositol phosphate biosynthetic process"/>
    <property type="evidence" value="ECO:0007669"/>
    <property type="project" value="InterPro"/>
</dbReference>
<comment type="catalytic activity">
    <reaction evidence="6">
        <text>1D-myo-inositol 1,4,5-trisphosphate + 2 ATP = 1D-myo-inositol 1,3,4,5,6-pentakisphosphate + 2 ADP + 2 H(+)</text>
        <dbReference type="Rhea" id="RHEA:32359"/>
        <dbReference type="ChEBI" id="CHEBI:15378"/>
        <dbReference type="ChEBI" id="CHEBI:30616"/>
        <dbReference type="ChEBI" id="CHEBI:57733"/>
        <dbReference type="ChEBI" id="CHEBI:203600"/>
        <dbReference type="ChEBI" id="CHEBI:456216"/>
        <dbReference type="EC" id="2.7.1.151"/>
    </reaction>
</comment>
<evidence type="ECO:0000256" key="9">
    <source>
        <dbReference type="SAM" id="Coils"/>
    </source>
</evidence>
<dbReference type="GO" id="GO:0005524">
    <property type="term" value="F:ATP binding"/>
    <property type="evidence" value="ECO:0007669"/>
    <property type="project" value="UniProtKB-KW"/>
</dbReference>
<feature type="region of interest" description="Disordered" evidence="10">
    <location>
        <begin position="278"/>
        <end position="319"/>
    </location>
</feature>
<accession>Q17H08</accession>
<dbReference type="GO" id="GO:0008440">
    <property type="term" value="F:inositol-1,4,5-trisphosphate 3-kinase activity"/>
    <property type="evidence" value="ECO:0007669"/>
    <property type="project" value="TreeGrafter"/>
</dbReference>
<evidence type="ECO:0000256" key="10">
    <source>
        <dbReference type="SAM" id="MobiDB-lite"/>
    </source>
</evidence>
<keyword evidence="4 8" id="KW-0418">Kinase</keyword>
<keyword evidence="9" id="KW-0175">Coiled coil</keyword>